<keyword evidence="3 4" id="KW-0732">Signal</keyword>
<dbReference type="GO" id="GO:0030246">
    <property type="term" value="F:carbohydrate binding"/>
    <property type="evidence" value="ECO:0007669"/>
    <property type="project" value="UniProtKB-ARBA"/>
</dbReference>
<organism evidence="6 7">
    <name type="scientific">Herbidospora galbida</name>
    <dbReference type="NCBI Taxonomy" id="2575442"/>
    <lineage>
        <taxon>Bacteria</taxon>
        <taxon>Bacillati</taxon>
        <taxon>Actinomycetota</taxon>
        <taxon>Actinomycetes</taxon>
        <taxon>Streptosporangiales</taxon>
        <taxon>Streptosporangiaceae</taxon>
        <taxon>Herbidospora</taxon>
    </lineage>
</organism>
<evidence type="ECO:0000259" key="5">
    <source>
        <dbReference type="Pfam" id="PF13407"/>
    </source>
</evidence>
<feature type="domain" description="Periplasmic binding protein" evidence="5">
    <location>
        <begin position="32"/>
        <end position="284"/>
    </location>
</feature>
<comment type="caution">
    <text evidence="6">The sequence shown here is derived from an EMBL/GenBank/DDBJ whole genome shotgun (WGS) entry which is preliminary data.</text>
</comment>
<evidence type="ECO:0000256" key="1">
    <source>
        <dbReference type="ARBA" id="ARBA00004196"/>
    </source>
</evidence>
<evidence type="ECO:0000313" key="7">
    <source>
        <dbReference type="Proteomes" id="UP000308705"/>
    </source>
</evidence>
<dbReference type="EMBL" id="SZQA01000001">
    <property type="protein sequence ID" value="TKK91460.1"/>
    <property type="molecule type" value="Genomic_DNA"/>
</dbReference>
<dbReference type="OrthoDB" id="9800520at2"/>
<dbReference type="InterPro" id="IPR028082">
    <property type="entry name" value="Peripla_BP_I"/>
</dbReference>
<protein>
    <submittedName>
        <fullName evidence="6">Sugar ABC transporter substrate-binding protein</fullName>
    </submittedName>
</protein>
<reference evidence="6 7" key="1">
    <citation type="submission" date="2019-04" db="EMBL/GenBank/DDBJ databases">
        <title>Herbidospora sp. NEAU-GS14.nov., a novel actinomycete isolated from soil.</title>
        <authorList>
            <person name="Han L."/>
        </authorList>
    </citation>
    <scope>NUCLEOTIDE SEQUENCE [LARGE SCALE GENOMIC DNA]</scope>
    <source>
        <strain evidence="6 7">NEAU-GS14</strain>
    </source>
</reference>
<accession>A0A4U3MQN6</accession>
<evidence type="ECO:0000256" key="2">
    <source>
        <dbReference type="ARBA" id="ARBA00007639"/>
    </source>
</evidence>
<proteinExistence type="inferred from homology"/>
<comment type="similarity">
    <text evidence="2">Belongs to the bacterial solute-binding protein 2 family.</text>
</comment>
<feature type="chain" id="PRO_5039147100" evidence="4">
    <location>
        <begin position="25"/>
        <end position="302"/>
    </location>
</feature>
<dbReference type="Pfam" id="PF13407">
    <property type="entry name" value="Peripla_BP_4"/>
    <property type="match status" value="1"/>
</dbReference>
<dbReference type="Proteomes" id="UP000308705">
    <property type="component" value="Unassembled WGS sequence"/>
</dbReference>
<name>A0A4U3MQN6_9ACTN</name>
<comment type="subcellular location">
    <subcellularLocation>
        <location evidence="1">Cell envelope</location>
    </subcellularLocation>
</comment>
<dbReference type="InterPro" id="IPR025997">
    <property type="entry name" value="SBP_2_dom"/>
</dbReference>
<keyword evidence="7" id="KW-1185">Reference proteome</keyword>
<evidence type="ECO:0000313" key="6">
    <source>
        <dbReference type="EMBL" id="TKK91460.1"/>
    </source>
</evidence>
<sequence length="302" mass="31006">MRMRHLSIAVALVLAASGCGSGTAQPPGAPAISVVTPYLANAATKDVVDKFTAIGERRGWQVTVTDTAGDFSMLNDKIQSAASRRPSAIVLAMGDPTQLTLGLKAAGDNKVPVFAIDAAQADGIAANVTSDNADLGRKSAAALLEAIGGSGNVAMFGHDPHPGVRARAAAARAEFDKAGVTVVTVKHVPVPGPVEGARKLTTDLLAVTPDLKGIWAAWDEPALGATQAIRQAGRMGIAVVGVDGQDFALAEIQKAGPFYATVKQDWDAVALKVADLITDQLAGKAPTQREYALPGTTIARTT</sequence>
<gene>
    <name evidence="6" type="ORF">FDA94_01355</name>
</gene>
<dbReference type="SUPFAM" id="SSF53822">
    <property type="entry name" value="Periplasmic binding protein-like I"/>
    <property type="match status" value="1"/>
</dbReference>
<dbReference type="PANTHER" id="PTHR46847">
    <property type="entry name" value="D-ALLOSE-BINDING PERIPLASMIC PROTEIN-RELATED"/>
    <property type="match status" value="1"/>
</dbReference>
<dbReference type="AlphaFoldDB" id="A0A4U3MQN6"/>
<dbReference type="GO" id="GO:0030313">
    <property type="term" value="C:cell envelope"/>
    <property type="evidence" value="ECO:0007669"/>
    <property type="project" value="UniProtKB-SubCell"/>
</dbReference>
<feature type="signal peptide" evidence="4">
    <location>
        <begin position="1"/>
        <end position="24"/>
    </location>
</feature>
<dbReference type="RefSeq" id="WP_137245148.1">
    <property type="nucleotide sequence ID" value="NZ_SZQA01000001.1"/>
</dbReference>
<evidence type="ECO:0000256" key="3">
    <source>
        <dbReference type="ARBA" id="ARBA00022729"/>
    </source>
</evidence>
<dbReference type="PANTHER" id="PTHR46847:SF1">
    <property type="entry name" value="D-ALLOSE-BINDING PERIPLASMIC PROTEIN-RELATED"/>
    <property type="match status" value="1"/>
</dbReference>
<dbReference type="PROSITE" id="PS51257">
    <property type="entry name" value="PROKAR_LIPOPROTEIN"/>
    <property type="match status" value="1"/>
</dbReference>
<dbReference type="Gene3D" id="3.40.50.2300">
    <property type="match status" value="2"/>
</dbReference>
<evidence type="ECO:0000256" key="4">
    <source>
        <dbReference type="SAM" id="SignalP"/>
    </source>
</evidence>